<sequence length="50" mass="5757">MSLITIVVFNFGAKLLKQFLFSAQKTRILTVMTKNQSGIYDLKKYKSTQI</sequence>
<gene>
    <name evidence="1" type="ORF">M123_4780</name>
</gene>
<evidence type="ECO:0000313" key="1">
    <source>
        <dbReference type="EMBL" id="EXZ75664.1"/>
    </source>
</evidence>
<comment type="caution">
    <text evidence="1">The sequence shown here is derived from an EMBL/GenBank/DDBJ whole genome shotgun (WGS) entry which is preliminary data.</text>
</comment>
<dbReference type="AlphaFoldDB" id="A0A016CWI0"/>
<dbReference type="Proteomes" id="UP000020938">
    <property type="component" value="Unassembled WGS sequence"/>
</dbReference>
<accession>A0A016CWI0</accession>
<dbReference type="EMBL" id="JGDS01000015">
    <property type="protein sequence ID" value="EXZ75664.1"/>
    <property type="molecule type" value="Genomic_DNA"/>
</dbReference>
<evidence type="ECO:0000313" key="2">
    <source>
        <dbReference type="Proteomes" id="UP000020938"/>
    </source>
</evidence>
<name>A0A016CWI0_BACFG</name>
<protein>
    <submittedName>
        <fullName evidence="1">Uncharacterized protein</fullName>
    </submittedName>
</protein>
<reference evidence="1 2" key="1">
    <citation type="submission" date="2014-02" db="EMBL/GenBank/DDBJ databases">
        <authorList>
            <person name="Sears C."/>
            <person name="Carroll K."/>
            <person name="Sack B.R."/>
            <person name="Qadri F."/>
            <person name="Myers L.L."/>
            <person name="Chung G.-T."/>
            <person name="Escheverria P."/>
            <person name="Fraser C.M."/>
            <person name="Sadzewicz L."/>
            <person name="Shefchek K.A."/>
            <person name="Tallon L."/>
            <person name="Das S.P."/>
            <person name="Daugherty S."/>
            <person name="Mongodin E.F."/>
        </authorList>
    </citation>
    <scope>NUCLEOTIDE SEQUENCE [LARGE SCALE GENOMIC DNA]</scope>
    <source>
        <strain evidence="1 2">3976T8</strain>
    </source>
</reference>
<proteinExistence type="predicted"/>
<organism evidence="1 2">
    <name type="scientific">Bacteroides fragilis str. 3976T8</name>
    <dbReference type="NCBI Taxonomy" id="1339314"/>
    <lineage>
        <taxon>Bacteria</taxon>
        <taxon>Pseudomonadati</taxon>
        <taxon>Bacteroidota</taxon>
        <taxon>Bacteroidia</taxon>
        <taxon>Bacteroidales</taxon>
        <taxon>Bacteroidaceae</taxon>
        <taxon>Bacteroides</taxon>
    </lineage>
</organism>